<dbReference type="STRING" id="683125.SAMN05660206_11527"/>
<evidence type="ECO:0008006" key="4">
    <source>
        <dbReference type="Google" id="ProtNLM"/>
    </source>
</evidence>
<proteinExistence type="predicted"/>
<protein>
    <recommendedName>
        <fullName evidence="4">DUF340 domain-containing protein</fullName>
    </recommendedName>
</protein>
<feature type="transmembrane region" description="Helical" evidence="1">
    <location>
        <begin position="56"/>
        <end position="78"/>
    </location>
</feature>
<dbReference type="AlphaFoldDB" id="A0A1I6VLK6"/>
<keyword evidence="1" id="KW-1133">Transmembrane helix</keyword>
<evidence type="ECO:0000313" key="3">
    <source>
        <dbReference type="Proteomes" id="UP000198785"/>
    </source>
</evidence>
<accession>A0A1I6VLK6</accession>
<keyword evidence="3" id="KW-1185">Reference proteome</keyword>
<evidence type="ECO:0000313" key="2">
    <source>
        <dbReference type="EMBL" id="SFT14590.1"/>
    </source>
</evidence>
<dbReference type="Proteomes" id="UP000198785">
    <property type="component" value="Unassembled WGS sequence"/>
</dbReference>
<reference evidence="2 3" key="1">
    <citation type="submission" date="2016-10" db="EMBL/GenBank/DDBJ databases">
        <authorList>
            <person name="de Groot N.N."/>
        </authorList>
    </citation>
    <scope>NUCLEOTIDE SEQUENCE [LARGE SCALE GENOMIC DNA]</scope>
    <source>
        <strain evidence="2 3">DSM 22789</strain>
    </source>
</reference>
<dbReference type="EMBL" id="FOZZ01000015">
    <property type="protein sequence ID" value="SFT14590.1"/>
    <property type="molecule type" value="Genomic_DNA"/>
</dbReference>
<name>A0A1I6VLK6_9SPHI</name>
<keyword evidence="1" id="KW-0812">Transmembrane</keyword>
<organism evidence="2 3">
    <name type="scientific">Sphingobacterium wenxiniae</name>
    <dbReference type="NCBI Taxonomy" id="683125"/>
    <lineage>
        <taxon>Bacteria</taxon>
        <taxon>Pseudomonadati</taxon>
        <taxon>Bacteroidota</taxon>
        <taxon>Sphingobacteriia</taxon>
        <taxon>Sphingobacteriales</taxon>
        <taxon>Sphingobacteriaceae</taxon>
        <taxon>Sphingobacterium</taxon>
    </lineage>
</organism>
<dbReference type="Pfam" id="PF03956">
    <property type="entry name" value="Lys_export"/>
    <property type="match status" value="1"/>
</dbReference>
<gene>
    <name evidence="2" type="ORF">SAMN05660206_11527</name>
</gene>
<keyword evidence="1" id="KW-0472">Membrane</keyword>
<dbReference type="GO" id="GO:0015661">
    <property type="term" value="F:L-lysine efflux transmembrane transporter activity"/>
    <property type="evidence" value="ECO:0007669"/>
    <property type="project" value="InterPro"/>
</dbReference>
<evidence type="ECO:0000256" key="1">
    <source>
        <dbReference type="SAM" id="Phobius"/>
    </source>
</evidence>
<sequence>MLFGVGVGILLRSTPKLKHTGKVIMVVIYALLFLLGKEAGEDDRIMSSLDTLGVQALLLTLGAVVGSALCAKLVYNLFFKKHEG</sequence>
<feature type="transmembrane region" description="Helical" evidence="1">
    <location>
        <begin position="20"/>
        <end position="36"/>
    </location>
</feature>
<dbReference type="InterPro" id="IPR005642">
    <property type="entry name" value="LysO"/>
</dbReference>